<dbReference type="OrthoDB" id="3210554at2"/>
<name>A0A5N5VYF4_STRMB</name>
<dbReference type="RefSeq" id="WP_152266307.1">
    <property type="nucleotide sequence ID" value="NZ_VOKX01000145.1"/>
</dbReference>
<dbReference type="AlphaFoldDB" id="A0A5N5VYF4"/>
<proteinExistence type="predicted"/>
<accession>A0A5N5VYF4</accession>
<evidence type="ECO:0008006" key="4">
    <source>
        <dbReference type="Google" id="ProtNLM"/>
    </source>
</evidence>
<gene>
    <name evidence="2" type="ORF">FRZ00_34790</name>
</gene>
<organism evidence="2 3">
    <name type="scientific">Streptomyces mobaraensis</name>
    <name type="common">Streptoverticillium mobaraense</name>
    <dbReference type="NCBI Taxonomy" id="35621"/>
    <lineage>
        <taxon>Bacteria</taxon>
        <taxon>Bacillati</taxon>
        <taxon>Actinomycetota</taxon>
        <taxon>Actinomycetes</taxon>
        <taxon>Kitasatosporales</taxon>
        <taxon>Streptomycetaceae</taxon>
        <taxon>Streptomyces</taxon>
    </lineage>
</organism>
<evidence type="ECO:0000313" key="3">
    <source>
        <dbReference type="Proteomes" id="UP000327000"/>
    </source>
</evidence>
<sequence>MTAPVGPLDGAARVRPDGWLTDPLTTNPEHAAAQARVIVRRHHAASPGPVRCLVARYRTAVFSLGDPPARILKRHGDEAAFQGEALAYQLLHGEGVLPELFSVHDASRTLVAEYLPEAADISRPRAFEALVASVAAVHTAPSRWHPDITAATAPWRIGAMTAPAWVNAPDQWMRLTQLVASAHGDGHVPLGHLDLKADHARYRGGNLILTDVETLRPDLTGIPDLVTLACLANEHRILAAYRVRHLYRHHVNQLGAHWSDPGLKQALVAFAQATGLRSLHGAEA</sequence>
<dbReference type="Proteomes" id="UP000327000">
    <property type="component" value="Unassembled WGS sequence"/>
</dbReference>
<comment type="caution">
    <text evidence="2">The sequence shown here is derived from an EMBL/GenBank/DDBJ whole genome shotgun (WGS) entry which is preliminary data.</text>
</comment>
<evidence type="ECO:0000313" key="2">
    <source>
        <dbReference type="EMBL" id="KAB7832515.1"/>
    </source>
</evidence>
<evidence type="ECO:0000256" key="1">
    <source>
        <dbReference type="SAM" id="MobiDB-lite"/>
    </source>
</evidence>
<dbReference type="EMBL" id="VOKX01000145">
    <property type="protein sequence ID" value="KAB7832515.1"/>
    <property type="molecule type" value="Genomic_DNA"/>
</dbReference>
<feature type="region of interest" description="Disordered" evidence="1">
    <location>
        <begin position="1"/>
        <end position="26"/>
    </location>
</feature>
<keyword evidence="3" id="KW-1185">Reference proteome</keyword>
<protein>
    <recommendedName>
        <fullName evidence="4">Phosphotransferase</fullName>
    </recommendedName>
</protein>
<reference evidence="2 3" key="1">
    <citation type="journal article" date="2019" name="Microb. Cell Fact.">
        <title>Exploring novel herbicidin analogues by transcriptional regulator overexpression and MS/MS molecular networking.</title>
        <authorList>
            <person name="Shi Y."/>
            <person name="Gu R."/>
            <person name="Li Y."/>
            <person name="Wang X."/>
            <person name="Ren W."/>
            <person name="Li X."/>
            <person name="Wang L."/>
            <person name="Xie Y."/>
            <person name="Hong B."/>
        </authorList>
    </citation>
    <scope>NUCLEOTIDE SEQUENCE [LARGE SCALE GENOMIC DNA]</scope>
    <source>
        <strain evidence="2 3">US-43</strain>
    </source>
</reference>